<protein>
    <submittedName>
        <fullName evidence="1">Uncharacterized protein</fullName>
    </submittedName>
</protein>
<comment type="caution">
    <text evidence="1">The sequence shown here is derived from an EMBL/GenBank/DDBJ whole genome shotgun (WGS) entry which is preliminary data.</text>
</comment>
<organism evidence="1 2">
    <name type="scientific">Collybia nuda</name>
    <dbReference type="NCBI Taxonomy" id="64659"/>
    <lineage>
        <taxon>Eukaryota</taxon>
        <taxon>Fungi</taxon>
        <taxon>Dikarya</taxon>
        <taxon>Basidiomycota</taxon>
        <taxon>Agaricomycotina</taxon>
        <taxon>Agaricomycetes</taxon>
        <taxon>Agaricomycetidae</taxon>
        <taxon>Agaricales</taxon>
        <taxon>Tricholomatineae</taxon>
        <taxon>Clitocybaceae</taxon>
        <taxon>Collybia</taxon>
    </lineage>
</organism>
<gene>
    <name evidence="1" type="ORF">BDZ94DRAFT_257676</name>
</gene>
<evidence type="ECO:0000313" key="1">
    <source>
        <dbReference type="EMBL" id="KAF9457217.1"/>
    </source>
</evidence>
<name>A0A9P5XT32_9AGAR</name>
<dbReference type="EMBL" id="MU150382">
    <property type="protein sequence ID" value="KAF9457217.1"/>
    <property type="molecule type" value="Genomic_DNA"/>
</dbReference>
<dbReference type="Proteomes" id="UP000807353">
    <property type="component" value="Unassembled WGS sequence"/>
</dbReference>
<evidence type="ECO:0000313" key="2">
    <source>
        <dbReference type="Proteomes" id="UP000807353"/>
    </source>
</evidence>
<proteinExistence type="predicted"/>
<keyword evidence="2" id="KW-1185">Reference proteome</keyword>
<accession>A0A9P5XT32</accession>
<reference evidence="1" key="1">
    <citation type="submission" date="2020-11" db="EMBL/GenBank/DDBJ databases">
        <authorList>
            <consortium name="DOE Joint Genome Institute"/>
            <person name="Ahrendt S."/>
            <person name="Riley R."/>
            <person name="Andreopoulos W."/>
            <person name="Labutti K."/>
            <person name="Pangilinan J."/>
            <person name="Ruiz-Duenas F.J."/>
            <person name="Barrasa J.M."/>
            <person name="Sanchez-Garcia M."/>
            <person name="Camarero S."/>
            <person name="Miyauchi S."/>
            <person name="Serrano A."/>
            <person name="Linde D."/>
            <person name="Babiker R."/>
            <person name="Drula E."/>
            <person name="Ayuso-Fernandez I."/>
            <person name="Pacheco R."/>
            <person name="Padilla G."/>
            <person name="Ferreira P."/>
            <person name="Barriuso J."/>
            <person name="Kellner H."/>
            <person name="Castanera R."/>
            <person name="Alfaro M."/>
            <person name="Ramirez L."/>
            <person name="Pisabarro A.G."/>
            <person name="Kuo A."/>
            <person name="Tritt A."/>
            <person name="Lipzen A."/>
            <person name="He G."/>
            <person name="Yan M."/>
            <person name="Ng V."/>
            <person name="Cullen D."/>
            <person name="Martin F."/>
            <person name="Rosso M.-N."/>
            <person name="Henrissat B."/>
            <person name="Hibbett D."/>
            <person name="Martinez A.T."/>
            <person name="Grigoriev I.V."/>
        </authorList>
    </citation>
    <scope>NUCLEOTIDE SEQUENCE</scope>
    <source>
        <strain evidence="1">CBS 247.69</strain>
    </source>
</reference>
<sequence length="85" mass="9493">MVQTSFYKWPPITQRNCANSGLFVLILRLPSLVPLGRALNWNNFSNWIPRELPVSLPRNIGPGQLLAPSLTRCAKNSTSRGKCTN</sequence>
<dbReference type="AlphaFoldDB" id="A0A9P5XT32"/>